<feature type="transmembrane region" description="Helical" evidence="9">
    <location>
        <begin position="353"/>
        <end position="371"/>
    </location>
</feature>
<proteinExistence type="inferred from homology"/>
<dbReference type="Gene3D" id="1.10.3470.10">
    <property type="entry name" value="ABC transporter involved in vitamin B12 uptake, BtuC"/>
    <property type="match status" value="1"/>
</dbReference>
<feature type="transmembrane region" description="Helical" evidence="9">
    <location>
        <begin position="248"/>
        <end position="266"/>
    </location>
</feature>
<evidence type="ECO:0000313" key="10">
    <source>
        <dbReference type="EMBL" id="GAA3163920.1"/>
    </source>
</evidence>
<feature type="compositionally biased region" description="Gly residues" evidence="8">
    <location>
        <begin position="32"/>
        <end position="41"/>
    </location>
</feature>
<evidence type="ECO:0000256" key="9">
    <source>
        <dbReference type="SAM" id="Phobius"/>
    </source>
</evidence>
<evidence type="ECO:0000313" key="11">
    <source>
        <dbReference type="Proteomes" id="UP001500320"/>
    </source>
</evidence>
<keyword evidence="6 9" id="KW-1133">Transmembrane helix</keyword>
<dbReference type="PANTHER" id="PTHR30472:SF1">
    <property type="entry name" value="FE(3+) DICITRATE TRANSPORT SYSTEM PERMEASE PROTEIN FECC-RELATED"/>
    <property type="match status" value="1"/>
</dbReference>
<keyword evidence="4" id="KW-1003">Cell membrane</keyword>
<feature type="transmembrane region" description="Helical" evidence="9">
    <location>
        <begin position="164"/>
        <end position="183"/>
    </location>
</feature>
<comment type="caution">
    <text evidence="10">The sequence shown here is derived from an EMBL/GenBank/DDBJ whole genome shotgun (WGS) entry which is preliminary data.</text>
</comment>
<feature type="region of interest" description="Disordered" evidence="8">
    <location>
        <begin position="1"/>
        <end position="45"/>
    </location>
</feature>
<dbReference type="Pfam" id="PF01032">
    <property type="entry name" value="FecCD"/>
    <property type="match status" value="1"/>
</dbReference>
<dbReference type="SUPFAM" id="SSF81345">
    <property type="entry name" value="ABC transporter involved in vitamin B12 uptake, BtuC"/>
    <property type="match status" value="1"/>
</dbReference>
<keyword evidence="3" id="KW-0813">Transport</keyword>
<evidence type="ECO:0000256" key="5">
    <source>
        <dbReference type="ARBA" id="ARBA00022692"/>
    </source>
</evidence>
<dbReference type="CDD" id="cd06550">
    <property type="entry name" value="TM_ABC_iron-siderophores_like"/>
    <property type="match status" value="1"/>
</dbReference>
<evidence type="ECO:0000256" key="6">
    <source>
        <dbReference type="ARBA" id="ARBA00022989"/>
    </source>
</evidence>
<evidence type="ECO:0000256" key="1">
    <source>
        <dbReference type="ARBA" id="ARBA00004651"/>
    </source>
</evidence>
<feature type="transmembrane region" description="Helical" evidence="9">
    <location>
        <begin position="140"/>
        <end position="158"/>
    </location>
</feature>
<dbReference type="InterPro" id="IPR000522">
    <property type="entry name" value="ABC_transptr_permease_BtuC"/>
</dbReference>
<keyword evidence="11" id="KW-1185">Reference proteome</keyword>
<dbReference type="RefSeq" id="WP_344866081.1">
    <property type="nucleotide sequence ID" value="NZ_BAAAUT010000082.1"/>
</dbReference>
<dbReference type="EMBL" id="BAAAUT010000082">
    <property type="protein sequence ID" value="GAA3163920.1"/>
    <property type="molecule type" value="Genomic_DNA"/>
</dbReference>
<dbReference type="InterPro" id="IPR037294">
    <property type="entry name" value="ABC_BtuC-like"/>
</dbReference>
<feature type="transmembrane region" description="Helical" evidence="9">
    <location>
        <begin position="195"/>
        <end position="214"/>
    </location>
</feature>
<feature type="transmembrane region" description="Helical" evidence="9">
    <location>
        <begin position="325"/>
        <end position="347"/>
    </location>
</feature>
<feature type="transmembrane region" description="Helical" evidence="9">
    <location>
        <begin position="109"/>
        <end position="128"/>
    </location>
</feature>
<feature type="transmembrane region" description="Helical" evidence="9">
    <location>
        <begin position="286"/>
        <end position="313"/>
    </location>
</feature>
<name>A0ABP6P110_9ACTN</name>
<evidence type="ECO:0000256" key="7">
    <source>
        <dbReference type="ARBA" id="ARBA00023136"/>
    </source>
</evidence>
<evidence type="ECO:0000256" key="3">
    <source>
        <dbReference type="ARBA" id="ARBA00022448"/>
    </source>
</evidence>
<evidence type="ECO:0000256" key="4">
    <source>
        <dbReference type="ARBA" id="ARBA00022475"/>
    </source>
</evidence>
<feature type="transmembrane region" description="Helical" evidence="9">
    <location>
        <begin position="51"/>
        <end position="74"/>
    </location>
</feature>
<dbReference type="Proteomes" id="UP001500320">
    <property type="component" value="Unassembled WGS sequence"/>
</dbReference>
<evidence type="ECO:0000256" key="2">
    <source>
        <dbReference type="ARBA" id="ARBA00007935"/>
    </source>
</evidence>
<comment type="similarity">
    <text evidence="2">Belongs to the binding-protein-dependent transport system permease family. FecCD subfamily.</text>
</comment>
<accession>A0ABP6P110</accession>
<reference evidence="11" key="1">
    <citation type="journal article" date="2019" name="Int. J. Syst. Evol. Microbiol.">
        <title>The Global Catalogue of Microorganisms (GCM) 10K type strain sequencing project: providing services to taxonomists for standard genome sequencing and annotation.</title>
        <authorList>
            <consortium name="The Broad Institute Genomics Platform"/>
            <consortium name="The Broad Institute Genome Sequencing Center for Infectious Disease"/>
            <person name="Wu L."/>
            <person name="Ma J."/>
        </authorList>
    </citation>
    <scope>NUCLEOTIDE SEQUENCE [LARGE SCALE GENOMIC DNA]</scope>
    <source>
        <strain evidence="11">JCM 9373</strain>
    </source>
</reference>
<comment type="subcellular location">
    <subcellularLocation>
        <location evidence="1">Cell membrane</location>
        <topology evidence="1">Multi-pass membrane protein</topology>
    </subcellularLocation>
</comment>
<keyword evidence="7 9" id="KW-0472">Membrane</keyword>
<gene>
    <name evidence="10" type="ORF">GCM10010466_63600</name>
</gene>
<protein>
    <submittedName>
        <fullName evidence="10">Iron chelate uptake ABC transporter family permease subunit</fullName>
    </submittedName>
</protein>
<keyword evidence="5 9" id="KW-0812">Transmembrane</keyword>
<sequence>MGTADEVAVASGDAGTGTGATAGAGTAPGARTGAGAGGGDGAQAPRRRGPALLAAGLAVGLCVLVLLVLAGVAVGSRSVPFSTVLDALTAFDGSTDHIVVRDVRVPRTLLGVGVGAALGLAGALMQALTRNPLADPGLLGVNNGAALGVAVALGLLGISDPAAYVWFAFAGAALAAVMVYALGSAGRSGASPVRLALAGVALGMVFQAASSAILRADSATFDRMRFWLTGSLAGASAEVAVRLAPFMLAGLALGLLLAWPLNALALGDEAGRSLGVDIARTRGLTALAITLLCGSATAAVGPLWFVGLVVPHAVRAACGPDQRWLLPYTAVFTPVVLLGADILGRVVARPGEIQVGIMWALVGAPVFILLARRRRLAAL</sequence>
<organism evidence="10 11">
    <name type="scientific">Planomonospora alba</name>
    <dbReference type="NCBI Taxonomy" id="161354"/>
    <lineage>
        <taxon>Bacteria</taxon>
        <taxon>Bacillati</taxon>
        <taxon>Actinomycetota</taxon>
        <taxon>Actinomycetes</taxon>
        <taxon>Streptosporangiales</taxon>
        <taxon>Streptosporangiaceae</taxon>
        <taxon>Planomonospora</taxon>
    </lineage>
</organism>
<evidence type="ECO:0000256" key="8">
    <source>
        <dbReference type="SAM" id="MobiDB-lite"/>
    </source>
</evidence>
<dbReference type="PANTHER" id="PTHR30472">
    <property type="entry name" value="FERRIC ENTEROBACTIN TRANSPORT SYSTEM PERMEASE PROTEIN"/>
    <property type="match status" value="1"/>
</dbReference>